<dbReference type="CDD" id="cd14256">
    <property type="entry name" value="Dockerin_I"/>
    <property type="match status" value="1"/>
</dbReference>
<dbReference type="InterPro" id="IPR018247">
    <property type="entry name" value="EF_Hand_1_Ca_BS"/>
</dbReference>
<organism evidence="3 4">
    <name type="scientific">Candidatus Kaiserbacteria bacterium CG_4_8_14_3_um_filter_38_9</name>
    <dbReference type="NCBI Taxonomy" id="1974599"/>
    <lineage>
        <taxon>Bacteria</taxon>
        <taxon>Candidatus Kaiseribacteriota</taxon>
    </lineage>
</organism>
<dbReference type="GO" id="GO:0000272">
    <property type="term" value="P:polysaccharide catabolic process"/>
    <property type="evidence" value="ECO:0007669"/>
    <property type="project" value="InterPro"/>
</dbReference>
<keyword evidence="1" id="KW-0812">Transmembrane</keyword>
<dbReference type="Pfam" id="PF00404">
    <property type="entry name" value="Dockerin_1"/>
    <property type="match status" value="1"/>
</dbReference>
<evidence type="ECO:0000313" key="4">
    <source>
        <dbReference type="Proteomes" id="UP000230837"/>
    </source>
</evidence>
<feature type="transmembrane region" description="Helical" evidence="1">
    <location>
        <begin position="12"/>
        <end position="34"/>
    </location>
</feature>
<sequence>MRIKLLISSQGNIVPLTLIASAIIGFLTITGLYLNPLANSPAKTSMQIDPKNKTVSVGEVFTVQVLVESTIPVNVFSGLITFNESVLAIASIDYNTSIADLWAKEPWYSHGHGTITFAGGTTRSGGFTGNESLLSIKFTAISSGDGKISLANVKILQHDGLGTDAPLYESIDSILTVIPTSTNNETYKPKQSNRQTNVTVLTKSPNPDINQDGEVSISDLSVFMLYLTSNNPLADFNNDGKVNTADLSILLNSM</sequence>
<dbReference type="InterPro" id="IPR036439">
    <property type="entry name" value="Dockerin_dom_sf"/>
</dbReference>
<evidence type="ECO:0000259" key="2">
    <source>
        <dbReference type="PROSITE" id="PS51766"/>
    </source>
</evidence>
<proteinExistence type="predicted"/>
<dbReference type="SUPFAM" id="SSF63446">
    <property type="entry name" value="Type I dockerin domain"/>
    <property type="match status" value="1"/>
</dbReference>
<name>A0A2M7IP71_9BACT</name>
<dbReference type="InterPro" id="IPR008965">
    <property type="entry name" value="CBM2/CBM3_carb-bd_dom_sf"/>
</dbReference>
<dbReference type="Gene3D" id="2.60.40.680">
    <property type="match status" value="1"/>
</dbReference>
<dbReference type="PROSITE" id="PS51766">
    <property type="entry name" value="DOCKERIN"/>
    <property type="match status" value="1"/>
</dbReference>
<comment type="caution">
    <text evidence="3">The sequence shown here is derived from an EMBL/GenBank/DDBJ whole genome shotgun (WGS) entry which is preliminary data.</text>
</comment>
<keyword evidence="1" id="KW-1133">Transmembrane helix</keyword>
<keyword evidence="1" id="KW-0472">Membrane</keyword>
<evidence type="ECO:0000256" key="1">
    <source>
        <dbReference type="SAM" id="Phobius"/>
    </source>
</evidence>
<dbReference type="EMBL" id="PFHR01000077">
    <property type="protein sequence ID" value="PIW97111.1"/>
    <property type="molecule type" value="Genomic_DNA"/>
</dbReference>
<dbReference type="InterPro" id="IPR016134">
    <property type="entry name" value="Dockerin_dom"/>
</dbReference>
<dbReference type="SUPFAM" id="SSF49384">
    <property type="entry name" value="Carbohydrate-binding domain"/>
    <property type="match status" value="1"/>
</dbReference>
<dbReference type="GO" id="GO:0030246">
    <property type="term" value="F:carbohydrate binding"/>
    <property type="evidence" value="ECO:0007669"/>
    <property type="project" value="InterPro"/>
</dbReference>
<gene>
    <name evidence="3" type="ORF">COZ82_01330</name>
</gene>
<accession>A0A2M7IP71</accession>
<dbReference type="AlphaFoldDB" id="A0A2M7IP71"/>
<dbReference type="Proteomes" id="UP000230837">
    <property type="component" value="Unassembled WGS sequence"/>
</dbReference>
<dbReference type="Gene3D" id="1.10.1330.10">
    <property type="entry name" value="Dockerin domain"/>
    <property type="match status" value="1"/>
</dbReference>
<evidence type="ECO:0000313" key="3">
    <source>
        <dbReference type="EMBL" id="PIW97111.1"/>
    </source>
</evidence>
<reference evidence="4" key="1">
    <citation type="submission" date="2017-09" db="EMBL/GenBank/DDBJ databases">
        <title>Depth-based differentiation of microbial function through sediment-hosted aquifers and enrichment of novel symbionts in the deep terrestrial subsurface.</title>
        <authorList>
            <person name="Probst A.J."/>
            <person name="Ladd B."/>
            <person name="Jarett J.K."/>
            <person name="Geller-Mcgrath D.E."/>
            <person name="Sieber C.M.K."/>
            <person name="Emerson J.B."/>
            <person name="Anantharaman K."/>
            <person name="Thomas B.C."/>
            <person name="Malmstrom R."/>
            <person name="Stieglmeier M."/>
            <person name="Klingl A."/>
            <person name="Woyke T."/>
            <person name="Ryan C.M."/>
            <person name="Banfield J.F."/>
        </authorList>
    </citation>
    <scope>NUCLEOTIDE SEQUENCE [LARGE SCALE GENOMIC DNA]</scope>
</reference>
<dbReference type="GO" id="GO:0004553">
    <property type="term" value="F:hydrolase activity, hydrolyzing O-glycosyl compounds"/>
    <property type="evidence" value="ECO:0007669"/>
    <property type="project" value="InterPro"/>
</dbReference>
<dbReference type="InterPro" id="IPR002105">
    <property type="entry name" value="Dockerin_1_rpt"/>
</dbReference>
<protein>
    <recommendedName>
        <fullName evidence="2">Dockerin domain-containing protein</fullName>
    </recommendedName>
</protein>
<dbReference type="PROSITE" id="PS00018">
    <property type="entry name" value="EF_HAND_1"/>
    <property type="match status" value="2"/>
</dbReference>
<feature type="domain" description="Dockerin" evidence="2">
    <location>
        <begin position="202"/>
        <end position="254"/>
    </location>
</feature>